<keyword evidence="1" id="KW-1133">Transmembrane helix</keyword>
<protein>
    <recommendedName>
        <fullName evidence="3">Major facilitator superfamily (MFS) profile domain-containing protein</fullName>
    </recommendedName>
</protein>
<feature type="transmembrane region" description="Helical" evidence="1">
    <location>
        <begin position="34"/>
        <end position="53"/>
    </location>
</feature>
<name>A0A645DJP2_9ZZZZ</name>
<organism evidence="2">
    <name type="scientific">bioreactor metagenome</name>
    <dbReference type="NCBI Taxonomy" id="1076179"/>
    <lineage>
        <taxon>unclassified sequences</taxon>
        <taxon>metagenomes</taxon>
        <taxon>ecological metagenomes</taxon>
    </lineage>
</organism>
<evidence type="ECO:0008006" key="3">
    <source>
        <dbReference type="Google" id="ProtNLM"/>
    </source>
</evidence>
<proteinExistence type="predicted"/>
<evidence type="ECO:0000256" key="1">
    <source>
        <dbReference type="SAM" id="Phobius"/>
    </source>
</evidence>
<keyword evidence="1" id="KW-0812">Transmembrane</keyword>
<sequence length="129" mass="13542">MIRCGYWALLTVALWWLLAPRGLSYAYAPLIFIPAGGAGIVAGNAVLHYFLAVMPIRIRVAASMLMAVITGVGPGLAGMLLSGGIFKIIAAVGTEWAPLSVFKAYFLMALILLVPAARAVSKLPPESGN</sequence>
<dbReference type="AlphaFoldDB" id="A0A645DJP2"/>
<evidence type="ECO:0000313" key="2">
    <source>
        <dbReference type="EMBL" id="MPM89487.1"/>
    </source>
</evidence>
<reference evidence="2" key="1">
    <citation type="submission" date="2019-08" db="EMBL/GenBank/DDBJ databases">
        <authorList>
            <person name="Kucharzyk K."/>
            <person name="Murdoch R.W."/>
            <person name="Higgins S."/>
            <person name="Loffler F."/>
        </authorList>
    </citation>
    <scope>NUCLEOTIDE SEQUENCE</scope>
</reference>
<keyword evidence="1" id="KW-0472">Membrane</keyword>
<dbReference type="EMBL" id="VSSQ01036903">
    <property type="protein sequence ID" value="MPM89487.1"/>
    <property type="molecule type" value="Genomic_DNA"/>
</dbReference>
<gene>
    <name evidence="2" type="ORF">SDC9_136596</name>
</gene>
<feature type="transmembrane region" description="Helical" evidence="1">
    <location>
        <begin position="96"/>
        <end position="117"/>
    </location>
</feature>
<feature type="transmembrane region" description="Helical" evidence="1">
    <location>
        <begin position="65"/>
        <end position="90"/>
    </location>
</feature>
<comment type="caution">
    <text evidence="2">The sequence shown here is derived from an EMBL/GenBank/DDBJ whole genome shotgun (WGS) entry which is preliminary data.</text>
</comment>
<accession>A0A645DJP2</accession>